<dbReference type="Pfam" id="PF02811">
    <property type="entry name" value="PHP"/>
    <property type="match status" value="1"/>
</dbReference>
<dbReference type="InterPro" id="IPR004013">
    <property type="entry name" value="PHP_dom"/>
</dbReference>
<keyword evidence="4 8" id="KW-0028">Amino-acid biosynthesis</keyword>
<dbReference type="UniPathway" id="UPA00031">
    <property type="reaction ID" value="UER00013"/>
</dbReference>
<evidence type="ECO:0000256" key="7">
    <source>
        <dbReference type="ARBA" id="ARBA00049158"/>
    </source>
</evidence>
<comment type="pathway">
    <text evidence="1 8">Amino-acid biosynthesis; L-histidine biosynthesis; L-histidine from 5-phospho-alpha-D-ribose 1-diphosphate: step 8/9.</text>
</comment>
<evidence type="ECO:0000256" key="3">
    <source>
        <dbReference type="ARBA" id="ARBA00013085"/>
    </source>
</evidence>
<gene>
    <name evidence="10" type="ORF">CRD59_05450</name>
</gene>
<evidence type="ECO:0000313" key="10">
    <source>
        <dbReference type="EMBL" id="RBP99096.1"/>
    </source>
</evidence>
<dbReference type="InterPro" id="IPR016195">
    <property type="entry name" value="Pol/histidinol_Pase-like"/>
</dbReference>
<dbReference type="Gene3D" id="3.20.20.140">
    <property type="entry name" value="Metal-dependent hydrolases"/>
    <property type="match status" value="1"/>
</dbReference>
<feature type="domain" description="PHP" evidence="9">
    <location>
        <begin position="4"/>
        <end position="193"/>
    </location>
</feature>
<dbReference type="EC" id="3.1.3.15" evidence="3 8"/>
<comment type="catalytic activity">
    <reaction evidence="7 8">
        <text>L-histidinol phosphate + H2O = L-histidinol + phosphate</text>
        <dbReference type="Rhea" id="RHEA:14465"/>
        <dbReference type="ChEBI" id="CHEBI:15377"/>
        <dbReference type="ChEBI" id="CHEBI:43474"/>
        <dbReference type="ChEBI" id="CHEBI:57699"/>
        <dbReference type="ChEBI" id="CHEBI:57980"/>
        <dbReference type="EC" id="3.1.3.15"/>
    </reaction>
</comment>
<dbReference type="EMBL" id="PDCH01000010">
    <property type="protein sequence ID" value="RBP99096.1"/>
    <property type="molecule type" value="Genomic_DNA"/>
</dbReference>
<accession>A0A366KBJ6</accession>
<dbReference type="GO" id="GO:0004401">
    <property type="term" value="F:histidinol-phosphatase activity"/>
    <property type="evidence" value="ECO:0007669"/>
    <property type="project" value="UniProtKB-UniRule"/>
</dbReference>
<name>A0A366KBJ6_9BIFI</name>
<dbReference type="GO" id="GO:0005737">
    <property type="term" value="C:cytoplasm"/>
    <property type="evidence" value="ECO:0007669"/>
    <property type="project" value="TreeGrafter"/>
</dbReference>
<dbReference type="InterPro" id="IPR010140">
    <property type="entry name" value="Histidinol_P_phosphatase_HisJ"/>
</dbReference>
<dbReference type="GO" id="GO:0000105">
    <property type="term" value="P:L-histidine biosynthetic process"/>
    <property type="evidence" value="ECO:0007669"/>
    <property type="project" value="UniProtKB-UniRule"/>
</dbReference>
<evidence type="ECO:0000313" key="11">
    <source>
        <dbReference type="Proteomes" id="UP000252345"/>
    </source>
</evidence>
<dbReference type="PANTHER" id="PTHR21039">
    <property type="entry name" value="HISTIDINOL PHOSPHATASE-RELATED"/>
    <property type="match status" value="1"/>
</dbReference>
<evidence type="ECO:0000259" key="9">
    <source>
        <dbReference type="Pfam" id="PF02811"/>
    </source>
</evidence>
<dbReference type="PANTHER" id="PTHR21039:SF0">
    <property type="entry name" value="HISTIDINOL-PHOSPHATASE"/>
    <property type="match status" value="1"/>
</dbReference>
<reference evidence="10 11" key="1">
    <citation type="submission" date="2017-10" db="EMBL/GenBank/DDBJ databases">
        <title>Bifidobacterium xylocopum sp. nov. and Bifidobacterium aemilianum sp. nov., from the carpenter bee (Xylocopa violacea) digestive tract.</title>
        <authorList>
            <person name="Alberoni D."/>
            <person name="Baffoni L."/>
            <person name="Di Gioia D."/>
            <person name="Gaggia F."/>
            <person name="Biavati B."/>
        </authorList>
    </citation>
    <scope>NUCLEOTIDE SEQUENCE [LARGE SCALE GENOMIC DNA]</scope>
    <source>
        <strain evidence="10 11">XV2</strain>
    </source>
</reference>
<keyword evidence="5 8" id="KW-0378">Hydrolase</keyword>
<dbReference type="Proteomes" id="UP000252345">
    <property type="component" value="Unassembled WGS sequence"/>
</dbReference>
<protein>
    <recommendedName>
        <fullName evidence="3 8">Histidinol-phosphatase</fullName>
        <shortName evidence="8">HolPase</shortName>
        <ecNumber evidence="3 8">3.1.3.15</ecNumber>
    </recommendedName>
</protein>
<dbReference type="OrthoDB" id="6637113at2"/>
<dbReference type="RefSeq" id="WP_113853681.1">
    <property type="nucleotide sequence ID" value="NZ_PDCH01000010.1"/>
</dbReference>
<comment type="caution">
    <text evidence="10">The sequence shown here is derived from an EMBL/GenBank/DDBJ whole genome shotgun (WGS) entry which is preliminary data.</text>
</comment>
<sequence length="266" mass="29718">MPADFHVHSSYSFDSDSPLSAYLDRENHLLLTTDHLELANSVDDGRDDVPDFAEIARQMEFIRQESGDAGLETVVGAEVGYCREHLGRLEELVATDGIALRLLSFHAYQGHDWIETEAHASMGDDDYAKAYFDLVLEGVERLGGQAQVLAHLDYPFRYRPSIDSRVLFRRFGGRIRAIIDACDRQGLVVELNTKSMYTYGRETFYDLLLETIAGRDDGGRPVPVCLGSDCHPAGNWHAGFDRAAGLAASHGLKPLDWVDMRGRLTR</sequence>
<dbReference type="SUPFAM" id="SSF89550">
    <property type="entry name" value="PHP domain-like"/>
    <property type="match status" value="1"/>
</dbReference>
<evidence type="ECO:0000256" key="5">
    <source>
        <dbReference type="ARBA" id="ARBA00022801"/>
    </source>
</evidence>
<evidence type="ECO:0000256" key="8">
    <source>
        <dbReference type="RuleBase" id="RU366003"/>
    </source>
</evidence>
<evidence type="ECO:0000256" key="4">
    <source>
        <dbReference type="ARBA" id="ARBA00022605"/>
    </source>
</evidence>
<organism evidence="10 11">
    <name type="scientific">Bifidobacterium xylocopae</name>
    <dbReference type="NCBI Taxonomy" id="2493119"/>
    <lineage>
        <taxon>Bacteria</taxon>
        <taxon>Bacillati</taxon>
        <taxon>Actinomycetota</taxon>
        <taxon>Actinomycetes</taxon>
        <taxon>Bifidobacteriales</taxon>
        <taxon>Bifidobacteriaceae</taxon>
        <taxon>Bifidobacterium</taxon>
    </lineage>
</organism>
<evidence type="ECO:0000256" key="2">
    <source>
        <dbReference type="ARBA" id="ARBA00009152"/>
    </source>
</evidence>
<evidence type="ECO:0000256" key="1">
    <source>
        <dbReference type="ARBA" id="ARBA00004970"/>
    </source>
</evidence>
<dbReference type="AlphaFoldDB" id="A0A366KBJ6"/>
<proteinExistence type="inferred from homology"/>
<evidence type="ECO:0000256" key="6">
    <source>
        <dbReference type="ARBA" id="ARBA00023102"/>
    </source>
</evidence>
<comment type="similarity">
    <text evidence="2 8">Belongs to the PHP hydrolase family. HisK subfamily.</text>
</comment>
<keyword evidence="11" id="KW-1185">Reference proteome</keyword>
<keyword evidence="6 8" id="KW-0368">Histidine biosynthesis</keyword>